<feature type="region of interest" description="Disordered" evidence="16">
    <location>
        <begin position="624"/>
        <end position="713"/>
    </location>
</feature>
<evidence type="ECO:0000256" key="1">
    <source>
        <dbReference type="ARBA" id="ARBA00004141"/>
    </source>
</evidence>
<feature type="compositionally biased region" description="Polar residues" evidence="16">
    <location>
        <begin position="651"/>
        <end position="663"/>
    </location>
</feature>
<dbReference type="InterPro" id="IPR036790">
    <property type="entry name" value="Frizzled_dom_sf"/>
</dbReference>
<dbReference type="AlphaFoldDB" id="A0A6I8UGR9"/>
<organism evidence="21 22">
    <name type="scientific">Drosophila pseudoobscura pseudoobscura</name>
    <name type="common">Fruit fly</name>
    <dbReference type="NCBI Taxonomy" id="46245"/>
    <lineage>
        <taxon>Eukaryota</taxon>
        <taxon>Metazoa</taxon>
        <taxon>Ecdysozoa</taxon>
        <taxon>Arthropoda</taxon>
        <taxon>Hexapoda</taxon>
        <taxon>Insecta</taxon>
        <taxon>Pterygota</taxon>
        <taxon>Neoptera</taxon>
        <taxon>Endopterygota</taxon>
        <taxon>Diptera</taxon>
        <taxon>Brachycera</taxon>
        <taxon>Muscomorpha</taxon>
        <taxon>Ephydroidea</taxon>
        <taxon>Drosophilidae</taxon>
        <taxon>Drosophila</taxon>
        <taxon>Sophophora</taxon>
    </lineage>
</organism>
<feature type="domain" description="G-protein coupled receptors family 2 profile 2" evidence="20">
    <location>
        <begin position="328"/>
        <end position="554"/>
    </location>
</feature>
<dbReference type="GO" id="GO:0017147">
    <property type="term" value="F:Wnt-protein binding"/>
    <property type="evidence" value="ECO:0007669"/>
    <property type="project" value="TreeGrafter"/>
</dbReference>
<dbReference type="GO" id="GO:0016020">
    <property type="term" value="C:membrane"/>
    <property type="evidence" value="ECO:0007669"/>
    <property type="project" value="UniProtKB-SubCell"/>
</dbReference>
<feature type="transmembrane region" description="Helical" evidence="17">
    <location>
        <begin position="251"/>
        <end position="270"/>
    </location>
</feature>
<evidence type="ECO:0000256" key="2">
    <source>
        <dbReference type="ARBA" id="ARBA00008077"/>
    </source>
</evidence>
<evidence type="ECO:0000256" key="7">
    <source>
        <dbReference type="ARBA" id="ARBA00022729"/>
    </source>
</evidence>
<evidence type="ECO:0000259" key="20">
    <source>
        <dbReference type="PROSITE" id="PS50261"/>
    </source>
</evidence>
<evidence type="ECO:0000256" key="3">
    <source>
        <dbReference type="ARBA" id="ARBA00018149"/>
    </source>
</evidence>
<keyword evidence="11 15" id="KW-1015">Disulfide bond</keyword>
<gene>
    <name evidence="22" type="primary">fz4</name>
</gene>
<feature type="compositionally biased region" description="Low complexity" evidence="16">
    <location>
        <begin position="701"/>
        <end position="712"/>
    </location>
</feature>
<evidence type="ECO:0000313" key="22">
    <source>
        <dbReference type="RefSeq" id="XP_001355141.3"/>
    </source>
</evidence>
<keyword evidence="14" id="KW-0807">Transducer</keyword>
<keyword evidence="5" id="KW-0879">Wnt signaling pathway</keyword>
<feature type="transmembrane region" description="Helical" evidence="17">
    <location>
        <begin position="545"/>
        <end position="570"/>
    </location>
</feature>
<dbReference type="PROSITE" id="PS50038">
    <property type="entry name" value="FZ"/>
    <property type="match status" value="1"/>
</dbReference>
<keyword evidence="6 17" id="KW-0812">Transmembrane</keyword>
<dbReference type="InterPro" id="IPR041765">
    <property type="entry name" value="FZ4_CRD"/>
</dbReference>
<dbReference type="SMART" id="SM00063">
    <property type="entry name" value="FRI"/>
    <property type="match status" value="1"/>
</dbReference>
<dbReference type="KEGG" id="dpo:4815054"/>
<keyword evidence="10 17" id="KW-0472">Membrane</keyword>
<evidence type="ECO:0000256" key="4">
    <source>
        <dbReference type="ARBA" id="ARBA00022473"/>
    </source>
</evidence>
<keyword evidence="9" id="KW-0297">G-protein coupled receptor</keyword>
<feature type="transmembrane region" description="Helical" evidence="17">
    <location>
        <begin position="447"/>
        <end position="471"/>
    </location>
</feature>
<feature type="signal peptide" evidence="18">
    <location>
        <begin position="1"/>
        <end position="22"/>
    </location>
</feature>
<evidence type="ECO:0000259" key="19">
    <source>
        <dbReference type="PROSITE" id="PS50038"/>
    </source>
</evidence>
<dbReference type="InterPro" id="IPR015526">
    <property type="entry name" value="Frizzled/SFRP"/>
</dbReference>
<feature type="chain" id="PRO_5026299663" description="Frizzled-4" evidence="18">
    <location>
        <begin position="23"/>
        <end position="742"/>
    </location>
</feature>
<comment type="caution">
    <text evidence="15">Lacks conserved residue(s) required for the propagation of feature annotation.</text>
</comment>
<feature type="transmembrane region" description="Helical" evidence="17">
    <location>
        <begin position="338"/>
        <end position="357"/>
    </location>
</feature>
<comment type="similarity">
    <text evidence="2">Belongs to the G-protein coupled receptor Fz/Smo family.</text>
</comment>
<feature type="disulfide bond" evidence="15">
    <location>
        <begin position="52"/>
        <end position="113"/>
    </location>
</feature>
<dbReference type="SUPFAM" id="SSF63501">
    <property type="entry name" value="Frizzled cysteine-rich domain"/>
    <property type="match status" value="1"/>
</dbReference>
<feature type="compositionally biased region" description="Basic residues" evidence="16">
    <location>
        <begin position="666"/>
        <end position="700"/>
    </location>
</feature>
<evidence type="ECO:0000256" key="15">
    <source>
        <dbReference type="PROSITE-ProRule" id="PRU00090"/>
    </source>
</evidence>
<dbReference type="InterPro" id="IPR017981">
    <property type="entry name" value="GPCR_2-like_7TM"/>
</dbReference>
<dbReference type="FunFam" id="1.20.1070.10:FF:000364">
    <property type="entry name" value="Frizzled receptor 4"/>
    <property type="match status" value="1"/>
</dbReference>
<dbReference type="InterPro" id="IPR020067">
    <property type="entry name" value="Frizzled_dom"/>
</dbReference>
<accession>A0A6I8UGR9</accession>
<dbReference type="GO" id="GO:0005615">
    <property type="term" value="C:extracellular space"/>
    <property type="evidence" value="ECO:0007669"/>
    <property type="project" value="TreeGrafter"/>
</dbReference>
<evidence type="ECO:0000256" key="11">
    <source>
        <dbReference type="ARBA" id="ARBA00023157"/>
    </source>
</evidence>
<dbReference type="InterPro" id="IPR047105">
    <property type="entry name" value="Frizzled-4/Mom-5_7TM"/>
</dbReference>
<feature type="transmembrane region" description="Helical" evidence="17">
    <location>
        <begin position="282"/>
        <end position="303"/>
    </location>
</feature>
<dbReference type="PANTHER" id="PTHR11309">
    <property type="entry name" value="FRIZZLED"/>
    <property type="match status" value="1"/>
</dbReference>
<feature type="domain" description="FZ" evidence="19">
    <location>
        <begin position="47"/>
        <end position="169"/>
    </location>
</feature>
<dbReference type="Gene3D" id="1.20.1070.10">
    <property type="entry name" value="Rhodopsin 7-helix transmembrane proteins"/>
    <property type="match status" value="1"/>
</dbReference>
<dbReference type="Pfam" id="PF01392">
    <property type="entry name" value="Fz"/>
    <property type="match status" value="1"/>
</dbReference>
<evidence type="ECO:0000256" key="16">
    <source>
        <dbReference type="SAM" id="MobiDB-lite"/>
    </source>
</evidence>
<evidence type="ECO:0000256" key="17">
    <source>
        <dbReference type="SAM" id="Phobius"/>
    </source>
</evidence>
<feature type="transmembrane region" description="Helical" evidence="17">
    <location>
        <begin position="502"/>
        <end position="525"/>
    </location>
</feature>
<feature type="compositionally biased region" description="Low complexity" evidence="16">
    <location>
        <begin position="581"/>
        <end position="596"/>
    </location>
</feature>
<dbReference type="GO" id="GO:0060070">
    <property type="term" value="P:canonical Wnt signaling pathway"/>
    <property type="evidence" value="ECO:0007669"/>
    <property type="project" value="TreeGrafter"/>
</dbReference>
<dbReference type="PROSITE" id="PS50261">
    <property type="entry name" value="G_PROTEIN_RECEP_F2_4"/>
    <property type="match status" value="1"/>
</dbReference>
<feature type="disulfide bond" evidence="15">
    <location>
        <begin position="129"/>
        <end position="153"/>
    </location>
</feature>
<dbReference type="InterPro" id="IPR000539">
    <property type="entry name" value="Frizzled/Smoothened_7TM"/>
</dbReference>
<evidence type="ECO:0000256" key="10">
    <source>
        <dbReference type="ARBA" id="ARBA00023136"/>
    </source>
</evidence>
<evidence type="ECO:0000313" key="21">
    <source>
        <dbReference type="Proteomes" id="UP000001819"/>
    </source>
</evidence>
<dbReference type="RefSeq" id="XP_001355141.3">
    <property type="nucleotide sequence ID" value="XM_001355105.4"/>
</dbReference>
<reference evidence="22" key="1">
    <citation type="submission" date="2025-08" db="UniProtKB">
        <authorList>
            <consortium name="RefSeq"/>
        </authorList>
    </citation>
    <scope>IDENTIFICATION</scope>
    <source>
        <strain evidence="22">MV-25-SWS-2005</strain>
        <tissue evidence="22">Whole body</tissue>
    </source>
</reference>
<evidence type="ECO:0000256" key="5">
    <source>
        <dbReference type="ARBA" id="ARBA00022687"/>
    </source>
</evidence>
<dbReference type="Proteomes" id="UP000001819">
    <property type="component" value="Chromosome X"/>
</dbReference>
<keyword evidence="4" id="KW-0217">Developmental protein</keyword>
<keyword evidence="7 18" id="KW-0732">Signal</keyword>
<dbReference type="FunCoup" id="A0A6I8UGR9">
    <property type="interactions" value="326"/>
</dbReference>
<evidence type="ECO:0000256" key="13">
    <source>
        <dbReference type="ARBA" id="ARBA00023180"/>
    </source>
</evidence>
<keyword evidence="12" id="KW-0675">Receptor</keyword>
<evidence type="ECO:0000256" key="9">
    <source>
        <dbReference type="ARBA" id="ARBA00023040"/>
    </source>
</evidence>
<dbReference type="InParanoid" id="A0A6I8UGR9"/>
<keyword evidence="21" id="KW-1185">Reference proteome</keyword>
<feature type="disulfide bond" evidence="15">
    <location>
        <begin position="125"/>
        <end position="166"/>
    </location>
</feature>
<evidence type="ECO:0000256" key="12">
    <source>
        <dbReference type="ARBA" id="ARBA00023170"/>
    </source>
</evidence>
<dbReference type="CDD" id="cd13951">
    <property type="entry name" value="7tmF_Frizzled_SMO"/>
    <property type="match status" value="1"/>
</dbReference>
<evidence type="ECO:0000256" key="8">
    <source>
        <dbReference type="ARBA" id="ARBA00022989"/>
    </source>
</evidence>
<keyword evidence="13" id="KW-0325">Glycoprotein</keyword>
<dbReference type="GO" id="GO:0035567">
    <property type="term" value="P:non-canonical Wnt signaling pathway"/>
    <property type="evidence" value="ECO:0007669"/>
    <property type="project" value="TreeGrafter"/>
</dbReference>
<sequence length="742" mass="81660">MPLLLQLLMMLLLLFPIPNARAVLFASNSSTSSASASSSSPPEMPPPTFRQCETIRIEMCRGIGYNETSMPNLVGHELQTDVEYTLQTFAPLIEYDCSSQLKLFLCAAYVPMCTPKAPVHAIGPCQSLCESVRIRCHPVLQGFGFPWPKALDCDRFPRENNHETMCMEGPGEMHLPMQEHELYGPVAGGGSIGAGGVGMGGGKLPLDCSGLGKSHLYVKLPRSGRCAPLCEADILFTPSEKHISEIWVSTWAYAALGLAFVATLCLLVGDDSKLASAKWSRLLTPSIWCHNMVTIGWTVRFIVGRTGTACGTDPQAPNESLLSVDGLSNAACASVFLLRYYFGMAACAWWAILCLGWHRDIRRHSPDSKGHVAIPSTYGGSPVSQAAQRMAAKASAHQNLAQNNFVCFVAWGLPAFQTAAVIVFRYVDADELLGACFVGNQSDRALQVLVATPVFIYWIFGSMNLISGYLVHCRNKEILRNTNSLSLQQQLQQLSAHSSSGIGIFLFIYGLASALLLLAVIYEFANIDIWLSSGETSTPLWPFLVRAFMELMLGICCFAWVLGPSISTMYKRQISMRPQKQSAAAAAAAQHQQQLQMHHLDGQSSSRGSHAACSSTVVSYHSVRPSHQSMASAPLPSPYKHKSPPPGAGSISLNQISNYSLGRSSSSHHHHHHHHQPQQHHHRHSPQQLQPHHHHHHHQQKQQQQQHSSSSHRLYYPAGSQKYSHHSNYYPQMHRYGDETLL</sequence>
<feature type="transmembrane region" description="Helical" evidence="17">
    <location>
        <begin position="405"/>
        <end position="427"/>
    </location>
</feature>
<evidence type="ECO:0000256" key="18">
    <source>
        <dbReference type="SAM" id="SignalP"/>
    </source>
</evidence>
<comment type="subcellular location">
    <subcellularLocation>
        <location evidence="1">Membrane</location>
        <topology evidence="1">Multi-pass membrane protein</topology>
    </subcellularLocation>
</comment>
<evidence type="ECO:0000256" key="6">
    <source>
        <dbReference type="ARBA" id="ARBA00022692"/>
    </source>
</evidence>
<dbReference type="CDD" id="cd07448">
    <property type="entry name" value="CRD_FZ4"/>
    <property type="match status" value="1"/>
</dbReference>
<dbReference type="Pfam" id="PF01534">
    <property type="entry name" value="Frizzled"/>
    <property type="match status" value="2"/>
</dbReference>
<protein>
    <recommendedName>
        <fullName evidence="3">Frizzled-4</fullName>
    </recommendedName>
</protein>
<evidence type="ECO:0000256" key="14">
    <source>
        <dbReference type="ARBA" id="ARBA00023224"/>
    </source>
</evidence>
<dbReference type="PANTHER" id="PTHR11309:SF99">
    <property type="entry name" value="FRIZZLED-4"/>
    <property type="match status" value="1"/>
</dbReference>
<keyword evidence="8 17" id="KW-1133">Transmembrane helix</keyword>
<dbReference type="SMART" id="SM01330">
    <property type="entry name" value="Frizzled"/>
    <property type="match status" value="1"/>
</dbReference>
<dbReference type="Gene3D" id="1.10.2000.10">
    <property type="entry name" value="Frizzled cysteine-rich domain"/>
    <property type="match status" value="1"/>
</dbReference>
<feature type="region of interest" description="Disordered" evidence="16">
    <location>
        <begin position="581"/>
        <end position="611"/>
    </location>
</feature>
<dbReference type="GO" id="GO:0004930">
    <property type="term" value="F:G protein-coupled receptor activity"/>
    <property type="evidence" value="ECO:0007669"/>
    <property type="project" value="UniProtKB-KW"/>
</dbReference>
<dbReference type="PRINTS" id="PR00489">
    <property type="entry name" value="FRIZZLED"/>
</dbReference>
<feature type="disulfide bond" evidence="15">
    <location>
        <begin position="60"/>
        <end position="106"/>
    </location>
</feature>
<name>A0A6I8UGR9_DROPS</name>
<proteinExistence type="inferred from homology"/>